<feature type="region of interest" description="Disordered" evidence="12">
    <location>
        <begin position="630"/>
        <end position="680"/>
    </location>
</feature>
<dbReference type="GO" id="GO:0005524">
    <property type="term" value="F:ATP binding"/>
    <property type="evidence" value="ECO:0007669"/>
    <property type="project" value="UniProtKB-KW"/>
</dbReference>
<keyword evidence="15" id="KW-1185">Reference proteome</keyword>
<dbReference type="SUPFAM" id="SSF48019">
    <property type="entry name" value="post-AAA+ oligomerization domain-like"/>
    <property type="match status" value="1"/>
</dbReference>
<name>A0A963YPV1_9PROT</name>
<dbReference type="NCBIfam" id="NF006585">
    <property type="entry name" value="PRK09111.1"/>
    <property type="match status" value="1"/>
</dbReference>
<comment type="catalytic activity">
    <reaction evidence="10 11">
        <text>DNA(n) + a 2'-deoxyribonucleoside 5'-triphosphate = DNA(n+1) + diphosphate</text>
        <dbReference type="Rhea" id="RHEA:22508"/>
        <dbReference type="Rhea" id="RHEA-COMP:17339"/>
        <dbReference type="Rhea" id="RHEA-COMP:17340"/>
        <dbReference type="ChEBI" id="CHEBI:33019"/>
        <dbReference type="ChEBI" id="CHEBI:61560"/>
        <dbReference type="ChEBI" id="CHEBI:173112"/>
        <dbReference type="EC" id="2.7.7.7"/>
    </reaction>
</comment>
<dbReference type="Pfam" id="PF22608">
    <property type="entry name" value="DNAX_ATPase_lid"/>
    <property type="match status" value="1"/>
</dbReference>
<comment type="caution">
    <text evidence="14">The sequence shown here is derived from an EMBL/GenBank/DDBJ whole genome shotgun (WGS) entry which is preliminary data.</text>
</comment>
<keyword evidence="4 11" id="KW-0235">DNA replication</keyword>
<feature type="domain" description="AAA+ ATPase" evidence="13">
    <location>
        <begin position="94"/>
        <end position="241"/>
    </location>
</feature>
<dbReference type="GO" id="GO:0006261">
    <property type="term" value="P:DNA-templated DNA replication"/>
    <property type="evidence" value="ECO:0007669"/>
    <property type="project" value="TreeGrafter"/>
</dbReference>
<protein>
    <recommendedName>
        <fullName evidence="11">DNA polymerase III subunit gamma/tau</fullName>
        <ecNumber evidence="11">2.7.7.7</ecNumber>
    </recommendedName>
</protein>
<evidence type="ECO:0000313" key="15">
    <source>
        <dbReference type="Proteomes" id="UP000708298"/>
    </source>
</evidence>
<dbReference type="GO" id="GO:0003887">
    <property type="term" value="F:DNA-directed DNA polymerase activity"/>
    <property type="evidence" value="ECO:0007669"/>
    <property type="project" value="UniProtKB-KW"/>
</dbReference>
<dbReference type="FunFam" id="3.40.50.300:FF:000014">
    <property type="entry name" value="DNA polymerase III subunit gamma/tau"/>
    <property type="match status" value="1"/>
</dbReference>
<gene>
    <name evidence="11" type="primary">dnaX</name>
    <name evidence="14" type="ORF">ASILVAE211_02740</name>
</gene>
<organism evidence="14 15">
    <name type="scientific">Acidisoma silvae</name>
    <dbReference type="NCBI Taxonomy" id="2802396"/>
    <lineage>
        <taxon>Bacteria</taxon>
        <taxon>Pseudomonadati</taxon>
        <taxon>Pseudomonadota</taxon>
        <taxon>Alphaproteobacteria</taxon>
        <taxon>Acetobacterales</taxon>
        <taxon>Acidocellaceae</taxon>
        <taxon>Acidisoma</taxon>
    </lineage>
</organism>
<dbReference type="SMART" id="SM00382">
    <property type="entry name" value="AAA"/>
    <property type="match status" value="1"/>
</dbReference>
<dbReference type="EMBL" id="JAESVB010000001">
    <property type="protein sequence ID" value="MCB8874085.1"/>
    <property type="molecule type" value="Genomic_DNA"/>
</dbReference>
<dbReference type="InterPro" id="IPR022754">
    <property type="entry name" value="DNA_pol_III_gamma-3"/>
</dbReference>
<dbReference type="AlphaFoldDB" id="A0A963YPV1"/>
<evidence type="ECO:0000256" key="8">
    <source>
        <dbReference type="ARBA" id="ARBA00022840"/>
    </source>
</evidence>
<evidence type="ECO:0000259" key="13">
    <source>
        <dbReference type="SMART" id="SM00382"/>
    </source>
</evidence>
<proteinExistence type="inferred from homology"/>
<dbReference type="Gene3D" id="1.20.272.10">
    <property type="match status" value="1"/>
</dbReference>
<dbReference type="InterPro" id="IPR050238">
    <property type="entry name" value="DNA_Rep/Repair_Clamp_Loader"/>
</dbReference>
<dbReference type="Gene3D" id="3.40.50.300">
    <property type="entry name" value="P-loop containing nucleotide triphosphate hydrolases"/>
    <property type="match status" value="1"/>
</dbReference>
<dbReference type="FunFam" id="1.20.272.10:FF:000003">
    <property type="entry name" value="DNA polymerase III subunit gamma/tau"/>
    <property type="match status" value="1"/>
</dbReference>
<feature type="region of interest" description="Disordered" evidence="12">
    <location>
        <begin position="579"/>
        <end position="603"/>
    </location>
</feature>
<dbReference type="GO" id="GO:0046872">
    <property type="term" value="F:metal ion binding"/>
    <property type="evidence" value="ECO:0007669"/>
    <property type="project" value="UniProtKB-KW"/>
</dbReference>
<feature type="compositionally biased region" description="Pro residues" evidence="12">
    <location>
        <begin position="43"/>
        <end position="52"/>
    </location>
</feature>
<dbReference type="PANTHER" id="PTHR11669:SF0">
    <property type="entry name" value="PROTEIN STICHEL-LIKE 2"/>
    <property type="match status" value="1"/>
</dbReference>
<dbReference type="SUPFAM" id="SSF52540">
    <property type="entry name" value="P-loop containing nucleoside triphosphate hydrolases"/>
    <property type="match status" value="1"/>
</dbReference>
<dbReference type="Proteomes" id="UP000708298">
    <property type="component" value="Unassembled WGS sequence"/>
</dbReference>
<keyword evidence="2 11" id="KW-0808">Transferase</keyword>
<feature type="region of interest" description="Disordered" evidence="12">
    <location>
        <begin position="16"/>
        <end position="55"/>
    </location>
</feature>
<keyword evidence="5" id="KW-0479">Metal-binding</keyword>
<dbReference type="PANTHER" id="PTHR11669">
    <property type="entry name" value="REPLICATION FACTOR C / DNA POLYMERASE III GAMMA-TAU SUBUNIT"/>
    <property type="match status" value="1"/>
</dbReference>
<evidence type="ECO:0000256" key="5">
    <source>
        <dbReference type="ARBA" id="ARBA00022723"/>
    </source>
</evidence>
<reference evidence="14" key="1">
    <citation type="journal article" date="2021" name="Microorganisms">
        <title>Acidisoma silvae sp. nov. and Acidisomacellulosilytica sp. nov., Two Acidophilic Bacteria Isolated from Decaying Wood, Hydrolyzing Cellulose and Producing Poly-3-hydroxybutyrate.</title>
        <authorList>
            <person name="Mieszkin S."/>
            <person name="Pouder E."/>
            <person name="Uroz S."/>
            <person name="Simon-Colin C."/>
            <person name="Alain K."/>
        </authorList>
    </citation>
    <scope>NUCLEOTIDE SEQUENCE</scope>
    <source>
        <strain evidence="14">HW T2.11</strain>
    </source>
</reference>
<dbReference type="NCBIfam" id="TIGR02397">
    <property type="entry name" value="dnaX_nterm"/>
    <property type="match status" value="1"/>
</dbReference>
<evidence type="ECO:0000256" key="2">
    <source>
        <dbReference type="ARBA" id="ARBA00022679"/>
    </source>
</evidence>
<keyword evidence="8 11" id="KW-0067">ATP-binding</keyword>
<sequence>MLRHLLWPSSYRLEGRVTETDPTSEDLLPEPPATGPGLFGDEPPQPAVPPSTAPAQAAPYRVLARAYRPSRFEDLIGQDAMVRILRRAFATGRIAHAFMLTGVRGTGKTTTARIIARCLNCTGADGQGGPTADPCGVCSNCRAIMADRHPDVVEMDAASRTGVDDVREIIEATRFRPMEARVKVFIIDEVHMLSRNAFNALLKTLEEPPPHVKFVFATTELRKVPITVLSRCQKFDLRRISTTELTAHFGRIAEAEGVSVSPEALEIIARAADGSVRDGLSLLDQAIVMGAVQDGPITAEAVADMLGLADQGLVFDLFERIMTGEAAAVLAALDQAHERGADAGLVLQDLLSLTHNLSRLKASPTLRNSPDLPQILRGRGADLADRLSIPVLGRAWQMLLKGVAEVEQAPDRRAAAEMVLIRLCFLSDLPGPGDLVKRLTGGGDMPRSSSPIPGLPAGGDCGPRAVMGGGGGMAMLRAVPDAAPMDVMPAAAPQAMALPEMPEPAPFVAMPASFREVISLVRELKEMQLYGHLLHSVHLVRFAAPVIEIRPKPDAPRDVSAKLAALLQDATGQRWTIAISTGDGDPTIDEQRTAADNQRETEASRHPLVLAIMDAFPGARLEGVRDPMADEYRLPPLPQTDDAEADAGEDNGPGALLPDDLPDFAPPDAEPMDDTDMEIE</sequence>
<evidence type="ECO:0000256" key="7">
    <source>
        <dbReference type="ARBA" id="ARBA00022833"/>
    </source>
</evidence>
<dbReference type="InterPro" id="IPR003593">
    <property type="entry name" value="AAA+_ATPase"/>
</dbReference>
<evidence type="ECO:0000256" key="12">
    <source>
        <dbReference type="SAM" id="MobiDB-lite"/>
    </source>
</evidence>
<comment type="similarity">
    <text evidence="1 11">Belongs to the DnaX/STICHEL family.</text>
</comment>
<evidence type="ECO:0000256" key="9">
    <source>
        <dbReference type="ARBA" id="ARBA00022932"/>
    </source>
</evidence>
<dbReference type="CDD" id="cd00009">
    <property type="entry name" value="AAA"/>
    <property type="match status" value="1"/>
</dbReference>
<keyword evidence="7" id="KW-0862">Zinc</keyword>
<dbReference type="GO" id="GO:0003677">
    <property type="term" value="F:DNA binding"/>
    <property type="evidence" value="ECO:0007669"/>
    <property type="project" value="InterPro"/>
</dbReference>
<comment type="function">
    <text evidence="11">DNA polymerase III is a complex, multichain enzyme responsible for most of the replicative synthesis in bacteria. This DNA polymerase also exhibits 3' to 5' exonuclease activity.</text>
</comment>
<evidence type="ECO:0000256" key="4">
    <source>
        <dbReference type="ARBA" id="ARBA00022705"/>
    </source>
</evidence>
<dbReference type="CDD" id="cd18137">
    <property type="entry name" value="HLD_clamp_pol_III_gamma_tau"/>
    <property type="match status" value="1"/>
</dbReference>
<dbReference type="Pfam" id="PF12169">
    <property type="entry name" value="DNA_pol3_gamma3"/>
    <property type="match status" value="1"/>
</dbReference>
<dbReference type="InterPro" id="IPR027417">
    <property type="entry name" value="P-loop_NTPase"/>
</dbReference>
<keyword evidence="9 11" id="KW-0239">DNA-directed DNA polymerase</keyword>
<evidence type="ECO:0000256" key="11">
    <source>
        <dbReference type="RuleBase" id="RU364063"/>
    </source>
</evidence>
<reference evidence="14" key="2">
    <citation type="submission" date="2021-01" db="EMBL/GenBank/DDBJ databases">
        <authorList>
            <person name="Mieszkin S."/>
            <person name="Pouder E."/>
            <person name="Alain K."/>
        </authorList>
    </citation>
    <scope>NUCLEOTIDE SEQUENCE</scope>
    <source>
        <strain evidence="14">HW T2.11</strain>
    </source>
</reference>
<keyword evidence="3 11" id="KW-0548">Nucleotidyltransferase</keyword>
<comment type="subunit">
    <text evidence="11">DNA polymerase III contains a core (composed of alpha, epsilon and theta chains) that associates with a tau subunit. This core dimerizes to form the POLIII' complex. PolIII' associates with the gamma complex (composed of gamma, delta, delta', psi and chi chains) and with the beta chain to form the complete DNA polymerase III complex.</text>
</comment>
<accession>A0A963YPV1</accession>
<evidence type="ECO:0000256" key="10">
    <source>
        <dbReference type="ARBA" id="ARBA00049244"/>
    </source>
</evidence>
<dbReference type="InterPro" id="IPR045085">
    <property type="entry name" value="HLD_clamp_pol_III_gamma_tau"/>
</dbReference>
<feature type="compositionally biased region" description="Low complexity" evidence="12">
    <location>
        <begin position="650"/>
        <end position="659"/>
    </location>
</feature>
<evidence type="ECO:0000313" key="14">
    <source>
        <dbReference type="EMBL" id="MCB8874085.1"/>
    </source>
</evidence>
<evidence type="ECO:0000256" key="3">
    <source>
        <dbReference type="ARBA" id="ARBA00022695"/>
    </source>
</evidence>
<dbReference type="EC" id="2.7.7.7" evidence="11"/>
<keyword evidence="6 11" id="KW-0547">Nucleotide-binding</keyword>
<dbReference type="Gene3D" id="1.10.8.60">
    <property type="match status" value="1"/>
</dbReference>
<evidence type="ECO:0000256" key="6">
    <source>
        <dbReference type="ARBA" id="ARBA00022741"/>
    </source>
</evidence>
<feature type="compositionally biased region" description="Acidic residues" evidence="12">
    <location>
        <begin position="670"/>
        <end position="680"/>
    </location>
</feature>
<dbReference type="InterPro" id="IPR008921">
    <property type="entry name" value="DNA_pol3_clamp-load_cplx_C"/>
</dbReference>
<feature type="compositionally biased region" description="Basic and acidic residues" evidence="12">
    <location>
        <begin position="589"/>
        <end position="603"/>
    </location>
</feature>
<dbReference type="Pfam" id="PF13177">
    <property type="entry name" value="DNA_pol3_delta2"/>
    <property type="match status" value="1"/>
</dbReference>
<dbReference type="InterPro" id="IPR012763">
    <property type="entry name" value="DNA_pol_III_sug/sutau_N"/>
</dbReference>
<dbReference type="FunFam" id="1.10.8.60:FF:000013">
    <property type="entry name" value="DNA polymerase III subunit gamma/tau"/>
    <property type="match status" value="1"/>
</dbReference>
<evidence type="ECO:0000256" key="1">
    <source>
        <dbReference type="ARBA" id="ARBA00006360"/>
    </source>
</evidence>
<dbReference type="Pfam" id="PF12362">
    <property type="entry name" value="DUF3646"/>
    <property type="match status" value="1"/>
</dbReference>
<dbReference type="GO" id="GO:0009360">
    <property type="term" value="C:DNA polymerase III complex"/>
    <property type="evidence" value="ECO:0007669"/>
    <property type="project" value="InterPro"/>
</dbReference>
<dbReference type="InterPro" id="IPR022107">
    <property type="entry name" value="DNA_pol_III_gamma/tau_C"/>
</dbReference>